<sequence>MKESGIKVYAYCLIWAIPIFIESLKASLIIEPEVYFFSNPARIENHYYLPMFNRDNREFLSQTLKLQNYHPCETINSKKVLNEVKSSSLSEKFYSWLKNLKPQEDLMSKYRRINYVEESDQINKFLRPSKDEELDIELNHLAKFSDEAKVLSEKLKENVSNEGYRYSDLIFHAFRHILNISQDNLSYEHFLGWIKLLAKAGGAVKNEDVRVEVLYALQSGMNNLMEQCMHLSEKSPWVKGFLHSLDTEISGLSETKIFENLEKVPGARELFFPTMGVTKRMESWESFKNYIKFDLKLHNHLVRFSEVETQIEGDHLMESIRQVASRHTKNSFESKTAAIVFLHYVSESPENILNKSEELSSKLRSKAKTELTELTKDFLTRQFAFQLFKKEDDLTQKYKLLD</sequence>
<dbReference type="AlphaFoldDB" id="A0AAV0AV72"/>
<comment type="caution">
    <text evidence="1">The sequence shown here is derived from an EMBL/GenBank/DDBJ whole genome shotgun (WGS) entry which is preliminary data.</text>
</comment>
<dbReference type="Proteomes" id="UP001153365">
    <property type="component" value="Unassembled WGS sequence"/>
</dbReference>
<gene>
    <name evidence="1" type="ORF">PPACK8108_LOCUS7713</name>
</gene>
<accession>A0AAV0AV72</accession>
<dbReference type="EMBL" id="CALTRL010001521">
    <property type="protein sequence ID" value="CAH7672878.1"/>
    <property type="molecule type" value="Genomic_DNA"/>
</dbReference>
<evidence type="ECO:0000313" key="1">
    <source>
        <dbReference type="EMBL" id="CAH7672878.1"/>
    </source>
</evidence>
<organism evidence="1 2">
    <name type="scientific">Phakopsora pachyrhizi</name>
    <name type="common">Asian soybean rust disease fungus</name>
    <dbReference type="NCBI Taxonomy" id="170000"/>
    <lineage>
        <taxon>Eukaryota</taxon>
        <taxon>Fungi</taxon>
        <taxon>Dikarya</taxon>
        <taxon>Basidiomycota</taxon>
        <taxon>Pucciniomycotina</taxon>
        <taxon>Pucciniomycetes</taxon>
        <taxon>Pucciniales</taxon>
        <taxon>Phakopsoraceae</taxon>
        <taxon>Phakopsora</taxon>
    </lineage>
</organism>
<reference evidence="1" key="1">
    <citation type="submission" date="2022-06" db="EMBL/GenBank/DDBJ databases">
        <authorList>
            <consortium name="SYNGENTA / RWTH Aachen University"/>
        </authorList>
    </citation>
    <scope>NUCLEOTIDE SEQUENCE</scope>
</reference>
<name>A0AAV0AV72_PHAPC</name>
<proteinExistence type="predicted"/>
<evidence type="ECO:0000313" key="2">
    <source>
        <dbReference type="Proteomes" id="UP001153365"/>
    </source>
</evidence>
<protein>
    <submittedName>
        <fullName evidence="1">Expressed protein</fullName>
    </submittedName>
</protein>
<keyword evidence="2" id="KW-1185">Reference proteome</keyword>